<dbReference type="InterPro" id="IPR050295">
    <property type="entry name" value="Plant_2OG-oxidoreductases"/>
</dbReference>
<keyword evidence="2 5" id="KW-0479">Metal-binding</keyword>
<dbReference type="InterPro" id="IPR005123">
    <property type="entry name" value="Oxoglu/Fe-dep_dioxygenase_dom"/>
</dbReference>
<evidence type="ECO:0000256" key="3">
    <source>
        <dbReference type="ARBA" id="ARBA00023002"/>
    </source>
</evidence>
<proteinExistence type="inferred from homology"/>
<evidence type="ECO:0000313" key="8">
    <source>
        <dbReference type="RefSeq" id="XP_039141581.1"/>
    </source>
</evidence>
<evidence type="ECO:0000256" key="1">
    <source>
        <dbReference type="ARBA" id="ARBA00008056"/>
    </source>
</evidence>
<evidence type="ECO:0000259" key="6">
    <source>
        <dbReference type="PROSITE" id="PS51471"/>
    </source>
</evidence>
<keyword evidence="7" id="KW-1185">Reference proteome</keyword>
<dbReference type="PANTHER" id="PTHR47991">
    <property type="entry name" value="OXOGLUTARATE/IRON-DEPENDENT DIOXYGENASE"/>
    <property type="match status" value="1"/>
</dbReference>
<reference evidence="8" key="1">
    <citation type="submission" date="2025-08" db="UniProtKB">
        <authorList>
            <consortium name="RefSeq"/>
        </authorList>
    </citation>
    <scope>IDENTIFICATION</scope>
</reference>
<dbReference type="InterPro" id="IPR044861">
    <property type="entry name" value="IPNS-like_FE2OG_OXY"/>
</dbReference>
<dbReference type="InterPro" id="IPR027443">
    <property type="entry name" value="IPNS-like_sf"/>
</dbReference>
<evidence type="ECO:0000313" key="7">
    <source>
        <dbReference type="Proteomes" id="UP001515500"/>
    </source>
</evidence>
<dbReference type="GO" id="GO:0016491">
    <property type="term" value="F:oxidoreductase activity"/>
    <property type="evidence" value="ECO:0007669"/>
    <property type="project" value="UniProtKB-KW"/>
</dbReference>
<dbReference type="Pfam" id="PF14226">
    <property type="entry name" value="DIOX_N"/>
    <property type="match status" value="1"/>
</dbReference>
<accession>A0AB40CNF8</accession>
<gene>
    <name evidence="8" type="primary">LOC120278904</name>
</gene>
<sequence length="365" mass="40782">MVEAGNDNWNLKNTATRTFPVPNVQSIADASDNCTEIPEKYVIPEINDSLVLNGAAAGPGDLPIIDFSRLCKQSEEEIAKLSLACEDWGYFLLINHGVPDEAIENMKVAIIEFFRLPLEEKKVYAKQPNTGFEGYAQTFVISEKPKVVSGEKYILSTRTVAGRNMKLWTQNPPTFKDALDQYTEEIQKVANTVFESIGKSLKLDKFIDNFKDCQQSVRINYYPPCPHASNVLGIPPHTDTVGLTVVLQVNEVHGLQIKKNGVWLPINPLPGALIVNSGDIIEIMSNGKYKSLEHRAVVNSEQERFSIATFHGPRADAQIGPLPAETPAKSEPFYYKTVSFQDYSRMVFAHKDDGKNILDYMKLEV</sequence>
<dbReference type="Gene3D" id="2.60.120.330">
    <property type="entry name" value="B-lactam Antibiotic, Isopenicillin N Synthase, Chain"/>
    <property type="match status" value="1"/>
</dbReference>
<name>A0AB40CNF8_DIOCR</name>
<dbReference type="GeneID" id="120278904"/>
<dbReference type="GO" id="GO:0046872">
    <property type="term" value="F:metal ion binding"/>
    <property type="evidence" value="ECO:0007669"/>
    <property type="project" value="UniProtKB-KW"/>
</dbReference>
<dbReference type="Pfam" id="PF03171">
    <property type="entry name" value="2OG-FeII_Oxy"/>
    <property type="match status" value="1"/>
</dbReference>
<organism evidence="7 8">
    <name type="scientific">Dioscorea cayennensis subsp. rotundata</name>
    <name type="common">White Guinea yam</name>
    <name type="synonym">Dioscorea rotundata</name>
    <dbReference type="NCBI Taxonomy" id="55577"/>
    <lineage>
        <taxon>Eukaryota</taxon>
        <taxon>Viridiplantae</taxon>
        <taxon>Streptophyta</taxon>
        <taxon>Embryophyta</taxon>
        <taxon>Tracheophyta</taxon>
        <taxon>Spermatophyta</taxon>
        <taxon>Magnoliopsida</taxon>
        <taxon>Liliopsida</taxon>
        <taxon>Dioscoreales</taxon>
        <taxon>Dioscoreaceae</taxon>
        <taxon>Dioscorea</taxon>
    </lineage>
</organism>
<dbReference type="Proteomes" id="UP001515500">
    <property type="component" value="Chromosome 16"/>
</dbReference>
<dbReference type="InterPro" id="IPR026992">
    <property type="entry name" value="DIOX_N"/>
</dbReference>
<evidence type="ECO:0000256" key="2">
    <source>
        <dbReference type="ARBA" id="ARBA00022723"/>
    </source>
</evidence>
<feature type="domain" description="Fe2OG dioxygenase" evidence="6">
    <location>
        <begin position="213"/>
        <end position="313"/>
    </location>
</feature>
<evidence type="ECO:0000256" key="5">
    <source>
        <dbReference type="RuleBase" id="RU003682"/>
    </source>
</evidence>
<protein>
    <submittedName>
        <fullName evidence="8">S-norcoclaurine synthase 1-like</fullName>
    </submittedName>
</protein>
<keyword evidence="4 5" id="KW-0408">Iron</keyword>
<dbReference type="RefSeq" id="XP_039141581.1">
    <property type="nucleotide sequence ID" value="XM_039285647.1"/>
</dbReference>
<comment type="similarity">
    <text evidence="1 5">Belongs to the iron/ascorbate-dependent oxidoreductase family.</text>
</comment>
<dbReference type="PROSITE" id="PS51471">
    <property type="entry name" value="FE2OG_OXY"/>
    <property type="match status" value="1"/>
</dbReference>
<keyword evidence="3 5" id="KW-0560">Oxidoreductase</keyword>
<dbReference type="SUPFAM" id="SSF51197">
    <property type="entry name" value="Clavaminate synthase-like"/>
    <property type="match status" value="1"/>
</dbReference>
<evidence type="ECO:0000256" key="4">
    <source>
        <dbReference type="ARBA" id="ARBA00023004"/>
    </source>
</evidence>
<dbReference type="AlphaFoldDB" id="A0AB40CNF8"/>
<dbReference type="FunFam" id="2.60.120.330:FF:000079">
    <property type="entry name" value="Protein SRG1"/>
    <property type="match status" value="1"/>
</dbReference>